<proteinExistence type="predicted"/>
<keyword evidence="2" id="KW-1185">Reference proteome</keyword>
<accession>A0A1G9ZNI5</accession>
<sequence length="69" mass="8199">MSKTDKCPRAKINASYCTCTYPGCPRHGLCCECLHYHRQRGELPACYFTEEEEKTYNRSIEFYCQRHIK</sequence>
<dbReference type="Proteomes" id="UP000199602">
    <property type="component" value="Unassembled WGS sequence"/>
</dbReference>
<reference evidence="1 2" key="1">
    <citation type="submission" date="2016-10" db="EMBL/GenBank/DDBJ databases">
        <authorList>
            <person name="de Groot N.N."/>
        </authorList>
    </citation>
    <scope>NUCLEOTIDE SEQUENCE [LARGE SCALE GENOMIC DNA]</scope>
    <source>
        <strain evidence="1 2">DSM 15269</strain>
    </source>
</reference>
<evidence type="ECO:0000313" key="1">
    <source>
        <dbReference type="EMBL" id="SDN22804.1"/>
    </source>
</evidence>
<dbReference type="RefSeq" id="WP_092061729.1">
    <property type="nucleotide sequence ID" value="NZ_FNIN01000001.1"/>
</dbReference>
<dbReference type="OrthoDB" id="9800443at2"/>
<dbReference type="EMBL" id="FNIN01000001">
    <property type="protein sequence ID" value="SDN22804.1"/>
    <property type="molecule type" value="Genomic_DNA"/>
</dbReference>
<name>A0A1G9ZNI5_9BACT</name>
<dbReference type="AlphaFoldDB" id="A0A1G9ZNI5"/>
<gene>
    <name evidence="1" type="ORF">SAMN04488516_101103</name>
</gene>
<dbReference type="Pfam" id="PF20095">
    <property type="entry name" value="DUF6485"/>
    <property type="match status" value="1"/>
</dbReference>
<organism evidence="1 2">
    <name type="scientific">Desulfonauticus submarinus</name>
    <dbReference type="NCBI Taxonomy" id="206665"/>
    <lineage>
        <taxon>Bacteria</taxon>
        <taxon>Pseudomonadati</taxon>
        <taxon>Thermodesulfobacteriota</taxon>
        <taxon>Desulfovibrionia</taxon>
        <taxon>Desulfovibrionales</taxon>
        <taxon>Desulfonauticaceae</taxon>
        <taxon>Desulfonauticus</taxon>
    </lineage>
</organism>
<evidence type="ECO:0000313" key="2">
    <source>
        <dbReference type="Proteomes" id="UP000199602"/>
    </source>
</evidence>
<dbReference type="STRING" id="206665.SAMN04488516_101103"/>
<protein>
    <recommendedName>
        <fullName evidence="3">Cytosolic protein</fullName>
    </recommendedName>
</protein>
<evidence type="ECO:0008006" key="3">
    <source>
        <dbReference type="Google" id="ProtNLM"/>
    </source>
</evidence>